<dbReference type="Proteomes" id="UP000290253">
    <property type="component" value="Unassembled WGS sequence"/>
</dbReference>
<sequence length="207" mass="22879">MTIANGYSRSRAWELLTEWTQSASLRKHALGVETCLRAYGEREAEVRGLSSPEREALIERYAITGLLHDFDYERHPSLEEHPFAGNRVLVEQGWPEEIRTAILGHATYSGVPRVTHLDQALFACDELSGFLTACALVKPTKSIFDVDVAGVKKKLKDKAFARGVHREDVYLGAEELGVPLDEHIAFCLKAMQANAEALGLKGEVTGS</sequence>
<keyword evidence="1" id="KW-0378">Hydrolase</keyword>
<dbReference type="RefSeq" id="WP_129208761.1">
    <property type="nucleotide sequence ID" value="NZ_BMGU01000004.1"/>
</dbReference>
<name>A0A4Q1SE80_9BACT</name>
<dbReference type="OrthoDB" id="9801160at2"/>
<keyword evidence="2" id="KW-1185">Reference proteome</keyword>
<accession>A0A4Q1SE80</accession>
<reference evidence="1 2" key="1">
    <citation type="journal article" date="2016" name="Int. J. Syst. Evol. Microbiol.">
        <title>Acidipila dinghuensis sp. nov., an acidobacterium isolated from forest soil.</title>
        <authorList>
            <person name="Jiang Y.W."/>
            <person name="Wang J."/>
            <person name="Chen M.H."/>
            <person name="Lv Y.Y."/>
            <person name="Qiu L.H."/>
        </authorList>
    </citation>
    <scope>NUCLEOTIDE SEQUENCE [LARGE SCALE GENOMIC DNA]</scope>
    <source>
        <strain evidence="1 2">DHOF10</strain>
    </source>
</reference>
<dbReference type="PANTHER" id="PTHR38659:SF1">
    <property type="entry name" value="METAL DEPENDENT PHOSPHOHYDROLASE"/>
    <property type="match status" value="1"/>
</dbReference>
<proteinExistence type="predicted"/>
<dbReference type="SUPFAM" id="SSF109604">
    <property type="entry name" value="HD-domain/PDEase-like"/>
    <property type="match status" value="1"/>
</dbReference>
<evidence type="ECO:0000313" key="1">
    <source>
        <dbReference type="EMBL" id="RXS95564.1"/>
    </source>
</evidence>
<dbReference type="EMBL" id="SDMK01000002">
    <property type="protein sequence ID" value="RXS95564.1"/>
    <property type="molecule type" value="Genomic_DNA"/>
</dbReference>
<organism evidence="1 2">
    <name type="scientific">Silvibacterium dinghuense</name>
    <dbReference type="NCBI Taxonomy" id="1560006"/>
    <lineage>
        <taxon>Bacteria</taxon>
        <taxon>Pseudomonadati</taxon>
        <taxon>Acidobacteriota</taxon>
        <taxon>Terriglobia</taxon>
        <taxon>Terriglobales</taxon>
        <taxon>Acidobacteriaceae</taxon>
        <taxon>Silvibacterium</taxon>
    </lineage>
</organism>
<comment type="caution">
    <text evidence="1">The sequence shown here is derived from an EMBL/GenBank/DDBJ whole genome shotgun (WGS) entry which is preliminary data.</text>
</comment>
<evidence type="ECO:0000313" key="2">
    <source>
        <dbReference type="Proteomes" id="UP000290253"/>
    </source>
</evidence>
<gene>
    <name evidence="1" type="ORF">ESZ00_13435</name>
</gene>
<protein>
    <submittedName>
        <fullName evidence="1">HAD family hydrolase</fullName>
    </submittedName>
</protein>
<dbReference type="GO" id="GO:0016787">
    <property type="term" value="F:hydrolase activity"/>
    <property type="evidence" value="ECO:0007669"/>
    <property type="project" value="UniProtKB-KW"/>
</dbReference>
<dbReference type="AlphaFoldDB" id="A0A4Q1SE80"/>
<dbReference type="PANTHER" id="PTHR38659">
    <property type="entry name" value="METAL-DEPENDENT PHOSPHOHYDROLASE"/>
    <property type="match status" value="1"/>
</dbReference>